<accession>A0A1X0DQZ4</accession>
<sequence length="60" mass="6201">MSGENIRDLSNEAAVALLNAIKKDAESYGPAQLEQLANAYATVVSAAPGPEKKTARPMAG</sequence>
<comment type="caution">
    <text evidence="1">The sequence shown here is derived from an EMBL/GenBank/DDBJ whole genome shotgun (WGS) entry which is preliminary data.</text>
</comment>
<evidence type="ECO:0000313" key="1">
    <source>
        <dbReference type="EMBL" id="ORA74793.1"/>
    </source>
</evidence>
<dbReference type="RefSeq" id="WP_083073503.1">
    <property type="nucleotide sequence ID" value="NZ_AP022615.1"/>
</dbReference>
<reference evidence="1 2" key="1">
    <citation type="submission" date="2017-02" db="EMBL/GenBank/DDBJ databases">
        <title>The new phylogeny of genus Mycobacterium.</title>
        <authorList>
            <person name="Tortoli E."/>
            <person name="Trovato A."/>
            <person name="Cirillo D.M."/>
        </authorList>
    </citation>
    <scope>NUCLEOTIDE SEQUENCE [LARGE SCALE GENOMIC DNA]</scope>
    <source>
        <strain evidence="1 2">DSM 44471</strain>
    </source>
</reference>
<proteinExistence type="predicted"/>
<organism evidence="1 2">
    <name type="scientific">Mycobacterium heidelbergense</name>
    <dbReference type="NCBI Taxonomy" id="53376"/>
    <lineage>
        <taxon>Bacteria</taxon>
        <taxon>Bacillati</taxon>
        <taxon>Actinomycetota</taxon>
        <taxon>Actinomycetes</taxon>
        <taxon>Mycobacteriales</taxon>
        <taxon>Mycobacteriaceae</taxon>
        <taxon>Mycobacterium</taxon>
        <taxon>Mycobacterium simiae complex</taxon>
    </lineage>
</organism>
<keyword evidence="2" id="KW-1185">Reference proteome</keyword>
<protein>
    <submittedName>
        <fullName evidence="1">Uncharacterized protein</fullName>
    </submittedName>
</protein>
<name>A0A1X0DQZ4_MYCHE</name>
<dbReference type="OrthoDB" id="9905472at2"/>
<dbReference type="Proteomes" id="UP000192566">
    <property type="component" value="Unassembled WGS sequence"/>
</dbReference>
<gene>
    <name evidence="1" type="ORF">BST25_08185</name>
</gene>
<dbReference type="EMBL" id="MVHR01000008">
    <property type="protein sequence ID" value="ORA74793.1"/>
    <property type="molecule type" value="Genomic_DNA"/>
</dbReference>
<evidence type="ECO:0000313" key="2">
    <source>
        <dbReference type="Proteomes" id="UP000192566"/>
    </source>
</evidence>
<dbReference type="AlphaFoldDB" id="A0A1X0DQZ4"/>